<proteinExistence type="predicted"/>
<dbReference type="SUPFAM" id="SSF46785">
    <property type="entry name" value="Winged helix' DNA-binding domain"/>
    <property type="match status" value="1"/>
</dbReference>
<organism evidence="1 2">
    <name type="scientific">Isachenkonia alkalipeptolytica</name>
    <dbReference type="NCBI Taxonomy" id="2565777"/>
    <lineage>
        <taxon>Bacteria</taxon>
        <taxon>Bacillati</taxon>
        <taxon>Bacillota</taxon>
        <taxon>Clostridia</taxon>
        <taxon>Eubacteriales</taxon>
        <taxon>Clostridiaceae</taxon>
        <taxon>Isachenkonia</taxon>
    </lineage>
</organism>
<dbReference type="Pfam" id="PF14277">
    <property type="entry name" value="DUF4364"/>
    <property type="match status" value="1"/>
</dbReference>
<accession>A0AA43XMF3</accession>
<dbReference type="Gene3D" id="1.10.10.10">
    <property type="entry name" value="Winged helix-like DNA-binding domain superfamily/Winged helix DNA-binding domain"/>
    <property type="match status" value="1"/>
</dbReference>
<dbReference type="RefSeq" id="WP_160723204.1">
    <property type="nucleotide sequence ID" value="NZ_SUMG01000027.1"/>
</dbReference>
<name>A0AA43XMF3_9CLOT</name>
<gene>
    <name evidence="1" type="ORF">ISALK_13440</name>
</gene>
<dbReference type="AlphaFoldDB" id="A0AA43XMF3"/>
<sequence>MFHNGENQAENKLLLLYLLSEVDGEAYQRQVVDLILDHAVMDYFMVQQLISELKKSELIEEKSPREESKKLVLTPEGKNTLAYFKNRIPKNKLQNFKQLIQDRKQALQENIKVSSKIQKLQDGSYLVKLGVVKNGVEELFLKLHVSNLQKSERIVDRWNKNHYWVSEELYSLLLDN</sequence>
<dbReference type="EMBL" id="SUMG01000027">
    <property type="protein sequence ID" value="NBG89493.1"/>
    <property type="molecule type" value="Genomic_DNA"/>
</dbReference>
<comment type="caution">
    <text evidence="1">The sequence shown here is derived from an EMBL/GenBank/DDBJ whole genome shotgun (WGS) entry which is preliminary data.</text>
</comment>
<keyword evidence="2" id="KW-1185">Reference proteome</keyword>
<protein>
    <submittedName>
        <fullName evidence="1">DUF4364 family protein</fullName>
    </submittedName>
</protein>
<dbReference type="InterPro" id="IPR036388">
    <property type="entry name" value="WH-like_DNA-bd_sf"/>
</dbReference>
<dbReference type="Proteomes" id="UP000449710">
    <property type="component" value="Unassembled WGS sequence"/>
</dbReference>
<dbReference type="InterPro" id="IPR036390">
    <property type="entry name" value="WH_DNA-bd_sf"/>
</dbReference>
<dbReference type="InterPro" id="IPR025374">
    <property type="entry name" value="DUF4364"/>
</dbReference>
<reference evidence="1 2" key="1">
    <citation type="submission" date="2019-04" db="EMBL/GenBank/DDBJ databases">
        <title>Isachenkonia alkalipeptolytica gen. nov. sp. nov. a new anaerobic, alkiliphilic organothrophic bacterium capable to reduce synthesized ferrihydrite isolated from a soda lake.</title>
        <authorList>
            <person name="Toshchakov S.V."/>
            <person name="Zavarzina D.G."/>
            <person name="Zhilina T.N."/>
            <person name="Kostrikina N.A."/>
            <person name="Kublanov I.V."/>
        </authorList>
    </citation>
    <scope>NUCLEOTIDE SEQUENCE [LARGE SCALE GENOMIC DNA]</scope>
    <source>
        <strain evidence="1 2">Z-1701</strain>
    </source>
</reference>
<evidence type="ECO:0000313" key="2">
    <source>
        <dbReference type="Proteomes" id="UP000449710"/>
    </source>
</evidence>
<evidence type="ECO:0000313" key="1">
    <source>
        <dbReference type="EMBL" id="NBG89493.1"/>
    </source>
</evidence>